<evidence type="ECO:0000313" key="6">
    <source>
        <dbReference type="Proteomes" id="UP000190750"/>
    </source>
</evidence>
<dbReference type="PANTHER" id="PTHR43130">
    <property type="entry name" value="ARAC-FAMILY TRANSCRIPTIONAL REGULATOR"/>
    <property type="match status" value="1"/>
</dbReference>
<dbReference type="AlphaFoldDB" id="A0A1T1AS21"/>
<gene>
    <name evidence="5" type="ORF">RF819_09275</name>
</gene>
<protein>
    <submittedName>
        <fullName evidence="5">AraC family transcriptional regulator</fullName>
    </submittedName>
</protein>
<dbReference type="InterPro" id="IPR002818">
    <property type="entry name" value="DJ-1/PfpI"/>
</dbReference>
<dbReference type="OrthoDB" id="8543772at2"/>
<evidence type="ECO:0000259" key="4">
    <source>
        <dbReference type="PROSITE" id="PS01124"/>
    </source>
</evidence>
<proteinExistence type="predicted"/>
<dbReference type="STRING" id="28066.RF819_09275"/>
<dbReference type="InterPro" id="IPR052158">
    <property type="entry name" value="INH-QAR"/>
</dbReference>
<dbReference type="PROSITE" id="PS00041">
    <property type="entry name" value="HTH_ARAC_FAMILY_1"/>
    <property type="match status" value="1"/>
</dbReference>
<dbReference type="SMART" id="SM00342">
    <property type="entry name" value="HTH_ARAC"/>
    <property type="match status" value="1"/>
</dbReference>
<reference evidence="5 6" key="1">
    <citation type="submission" date="2017-01" db="EMBL/GenBank/DDBJ databases">
        <title>Genome sequencing of Rhodoferax fermentans JCM 7819.</title>
        <authorList>
            <person name="Kim Y.J."/>
            <person name="Farh M.E.-A."/>
            <person name="Yang D.-C."/>
        </authorList>
    </citation>
    <scope>NUCLEOTIDE SEQUENCE [LARGE SCALE GENOMIC DNA]</scope>
    <source>
        <strain evidence="5 6">JCM 7819</strain>
    </source>
</reference>
<dbReference type="Pfam" id="PF12833">
    <property type="entry name" value="HTH_18"/>
    <property type="match status" value="1"/>
</dbReference>
<feature type="domain" description="HTH araC/xylS-type" evidence="4">
    <location>
        <begin position="210"/>
        <end position="308"/>
    </location>
</feature>
<dbReference type="GO" id="GO:0003700">
    <property type="term" value="F:DNA-binding transcription factor activity"/>
    <property type="evidence" value="ECO:0007669"/>
    <property type="project" value="InterPro"/>
</dbReference>
<dbReference type="GO" id="GO:0043565">
    <property type="term" value="F:sequence-specific DNA binding"/>
    <property type="evidence" value="ECO:0007669"/>
    <property type="project" value="InterPro"/>
</dbReference>
<organism evidence="5 6">
    <name type="scientific">Rhodoferax fermentans</name>
    <dbReference type="NCBI Taxonomy" id="28066"/>
    <lineage>
        <taxon>Bacteria</taxon>
        <taxon>Pseudomonadati</taxon>
        <taxon>Pseudomonadota</taxon>
        <taxon>Betaproteobacteria</taxon>
        <taxon>Burkholderiales</taxon>
        <taxon>Comamonadaceae</taxon>
        <taxon>Rhodoferax</taxon>
    </lineage>
</organism>
<dbReference type="EMBL" id="MTJN01000002">
    <property type="protein sequence ID" value="OOV06896.1"/>
    <property type="molecule type" value="Genomic_DNA"/>
</dbReference>
<evidence type="ECO:0000256" key="1">
    <source>
        <dbReference type="ARBA" id="ARBA00023015"/>
    </source>
</evidence>
<keyword evidence="2" id="KW-0238">DNA-binding</keyword>
<dbReference type="Pfam" id="PF01965">
    <property type="entry name" value="DJ-1_PfpI"/>
    <property type="match status" value="1"/>
</dbReference>
<dbReference type="RefSeq" id="WP_078364720.1">
    <property type="nucleotide sequence ID" value="NZ_MTJN01000002.1"/>
</dbReference>
<dbReference type="Gene3D" id="1.10.10.60">
    <property type="entry name" value="Homeodomain-like"/>
    <property type="match status" value="1"/>
</dbReference>
<evidence type="ECO:0000256" key="3">
    <source>
        <dbReference type="ARBA" id="ARBA00023163"/>
    </source>
</evidence>
<dbReference type="InterPro" id="IPR018062">
    <property type="entry name" value="HTH_AraC-typ_CS"/>
</dbReference>
<keyword evidence="3" id="KW-0804">Transcription</keyword>
<dbReference type="InterPro" id="IPR018060">
    <property type="entry name" value="HTH_AraC"/>
</dbReference>
<dbReference type="PROSITE" id="PS01124">
    <property type="entry name" value="HTH_ARAC_FAMILY_2"/>
    <property type="match status" value="1"/>
</dbReference>
<dbReference type="InterPro" id="IPR029062">
    <property type="entry name" value="Class_I_gatase-like"/>
</dbReference>
<dbReference type="SUPFAM" id="SSF52317">
    <property type="entry name" value="Class I glutamine amidotransferase-like"/>
    <property type="match status" value="1"/>
</dbReference>
<dbReference type="CDD" id="cd03137">
    <property type="entry name" value="GATase1_AraC_1"/>
    <property type="match status" value="1"/>
</dbReference>
<accession>A0A1T1AS21</accession>
<comment type="caution">
    <text evidence="5">The sequence shown here is derived from an EMBL/GenBank/DDBJ whole genome shotgun (WGS) entry which is preliminary data.</text>
</comment>
<dbReference type="Gene3D" id="3.40.50.880">
    <property type="match status" value="1"/>
</dbReference>
<dbReference type="SUPFAM" id="SSF46689">
    <property type="entry name" value="Homeodomain-like"/>
    <property type="match status" value="2"/>
</dbReference>
<dbReference type="PANTHER" id="PTHR43130:SF3">
    <property type="entry name" value="HTH-TYPE TRANSCRIPTIONAL REGULATOR RV1931C"/>
    <property type="match status" value="1"/>
</dbReference>
<dbReference type="Proteomes" id="UP000190750">
    <property type="component" value="Unassembled WGS sequence"/>
</dbReference>
<evidence type="ECO:0000256" key="2">
    <source>
        <dbReference type="ARBA" id="ARBA00023125"/>
    </source>
</evidence>
<keyword evidence="1" id="KW-0805">Transcription regulation</keyword>
<sequence>MHKIAVIALHGVVPFDLSIPCDVFSRVRTPGLQDAYEVRVCGEARDVKAGLFDIRTQWGLSDVADADTVIVPGISHPMMPIADEVLQVLRHAKGRGARIASICSGAFVLAAAGVLDGLRATTHWLAAPQLASRYPKVLVDANVLFVDNGQVLTSAGAAAGLDLCLHMVRSDCGAAAALNAARLAVMPLEREGGQAQFIVNEPPTSPAALQPLLTWLVENLQQPLGLEDIAQQAATSTRTLSRRFLEQVGTTPLQWVLAQRVRRAQQLLETSAMSIEQVATETGFRSAAAFRERFSKVVGASPQAYRRTFGQGARAT</sequence>
<dbReference type="InterPro" id="IPR009057">
    <property type="entry name" value="Homeodomain-like_sf"/>
</dbReference>
<evidence type="ECO:0000313" key="5">
    <source>
        <dbReference type="EMBL" id="OOV06896.1"/>
    </source>
</evidence>
<name>A0A1T1AS21_RHOFE</name>
<keyword evidence="6" id="KW-1185">Reference proteome</keyword>